<proteinExistence type="inferred from homology"/>
<dbReference type="GO" id="GO:0033588">
    <property type="term" value="C:elongator holoenzyme complex"/>
    <property type="evidence" value="ECO:0007669"/>
    <property type="project" value="InterPro"/>
</dbReference>
<comment type="function">
    <text evidence="5">Component of the elongator complex which is required for multiple tRNA modifications, including mcm5U (5-methoxycarbonylmethyl uridine), mcm5s2U (5-methoxycarbonylmethyl-2-thiouridine), and ncm5U (5-carbamoylmethyl uridine). The elongator complex catalyzes formation of carboxymethyluridine in the wobble base at position 34 in tRNAs.</text>
</comment>
<dbReference type="KEGG" id="goe:100906748"/>
<name>A0AAJ7PAB1_9ACAR</name>
<keyword evidence="4" id="KW-0819">tRNA processing</keyword>
<evidence type="ECO:0000256" key="4">
    <source>
        <dbReference type="ARBA" id="ARBA00022694"/>
    </source>
</evidence>
<evidence type="ECO:0000259" key="9">
    <source>
        <dbReference type="Pfam" id="PF23925"/>
    </source>
</evidence>
<dbReference type="Pfam" id="PF23797">
    <property type="entry name" value="Beta-prop_ELP1_2nd"/>
    <property type="match status" value="1"/>
</dbReference>
<dbReference type="PIRSF" id="PIRSF017233">
    <property type="entry name" value="IKAP"/>
    <property type="match status" value="1"/>
</dbReference>
<dbReference type="InterPro" id="IPR056167">
    <property type="entry name" value="A-sol_ELP1"/>
</dbReference>
<gene>
    <name evidence="12" type="primary">LOC100906748</name>
</gene>
<dbReference type="GO" id="GO:0005829">
    <property type="term" value="C:cytosol"/>
    <property type="evidence" value="ECO:0007669"/>
    <property type="project" value="TreeGrafter"/>
</dbReference>
<dbReference type="PANTHER" id="PTHR12747:SF0">
    <property type="entry name" value="ELONGATOR COMPLEX PROTEIN 1"/>
    <property type="match status" value="1"/>
</dbReference>
<evidence type="ECO:0000259" key="8">
    <source>
        <dbReference type="Pfam" id="PF23878"/>
    </source>
</evidence>
<comment type="pathway">
    <text evidence="1">tRNA modification; 5-methoxycarbonylmethyl-2-thiouridine-tRNA biosynthesis.</text>
</comment>
<dbReference type="InterPro" id="IPR006849">
    <property type="entry name" value="Elp1"/>
</dbReference>
<evidence type="ECO:0000259" key="10">
    <source>
        <dbReference type="Pfam" id="PF23936"/>
    </source>
</evidence>
<evidence type="ECO:0000259" key="6">
    <source>
        <dbReference type="Pfam" id="PF04762"/>
    </source>
</evidence>
<dbReference type="Pfam" id="PF23936">
    <property type="entry name" value="HB_ELP1"/>
    <property type="match status" value="1"/>
</dbReference>
<dbReference type="SUPFAM" id="SSF82171">
    <property type="entry name" value="DPP6 N-terminal domain-like"/>
    <property type="match status" value="1"/>
</dbReference>
<dbReference type="GO" id="GO:0005634">
    <property type="term" value="C:nucleus"/>
    <property type="evidence" value="ECO:0007669"/>
    <property type="project" value="UniProtKB-SubCell"/>
</dbReference>
<dbReference type="Proteomes" id="UP000694867">
    <property type="component" value="Unplaced"/>
</dbReference>
<evidence type="ECO:0000256" key="1">
    <source>
        <dbReference type="ARBA" id="ARBA00005043"/>
    </source>
</evidence>
<comment type="similarity">
    <text evidence="2 5">Belongs to the ELP1/IKA1 family.</text>
</comment>
<evidence type="ECO:0000256" key="2">
    <source>
        <dbReference type="ARBA" id="ARBA00006086"/>
    </source>
</evidence>
<keyword evidence="3 5" id="KW-0963">Cytoplasm</keyword>
<dbReference type="GeneID" id="100906748"/>
<evidence type="ECO:0000313" key="11">
    <source>
        <dbReference type="Proteomes" id="UP000694867"/>
    </source>
</evidence>
<organism evidence="11 12">
    <name type="scientific">Galendromus occidentalis</name>
    <name type="common">western predatory mite</name>
    <dbReference type="NCBI Taxonomy" id="34638"/>
    <lineage>
        <taxon>Eukaryota</taxon>
        <taxon>Metazoa</taxon>
        <taxon>Ecdysozoa</taxon>
        <taxon>Arthropoda</taxon>
        <taxon>Chelicerata</taxon>
        <taxon>Arachnida</taxon>
        <taxon>Acari</taxon>
        <taxon>Parasitiformes</taxon>
        <taxon>Mesostigmata</taxon>
        <taxon>Gamasina</taxon>
        <taxon>Phytoseioidea</taxon>
        <taxon>Phytoseiidae</taxon>
        <taxon>Typhlodrominae</taxon>
        <taxon>Galendromus</taxon>
    </lineage>
</organism>
<dbReference type="Pfam" id="PF23878">
    <property type="entry name" value="TPR_ELP1"/>
    <property type="match status" value="1"/>
</dbReference>
<evidence type="ECO:0000259" key="7">
    <source>
        <dbReference type="Pfam" id="PF23797"/>
    </source>
</evidence>
<keyword evidence="11" id="KW-1185">Reference proteome</keyword>
<dbReference type="Pfam" id="PF23925">
    <property type="entry name" value="A-sol_ELP1"/>
    <property type="match status" value="1"/>
</dbReference>
<dbReference type="GO" id="GO:0000049">
    <property type="term" value="F:tRNA binding"/>
    <property type="evidence" value="ECO:0007669"/>
    <property type="project" value="TreeGrafter"/>
</dbReference>
<keyword evidence="5" id="KW-0539">Nucleus</keyword>
<dbReference type="Pfam" id="PF04762">
    <property type="entry name" value="Beta-prop_ELP1_1st"/>
    <property type="match status" value="1"/>
</dbReference>
<protein>
    <recommendedName>
        <fullName evidence="5">Elongator complex protein 1</fullName>
    </recommendedName>
</protein>
<feature type="domain" description="ELP1 alpha-solenoid" evidence="9">
    <location>
        <begin position="615"/>
        <end position="807"/>
    </location>
</feature>
<dbReference type="CTD" id="8518"/>
<feature type="domain" description="ELP1 TPR" evidence="8">
    <location>
        <begin position="816"/>
        <end position="949"/>
    </location>
</feature>
<feature type="domain" description="ELP1 first N-terminal beta-propeller" evidence="6">
    <location>
        <begin position="55"/>
        <end position="328"/>
    </location>
</feature>
<reference evidence="12" key="1">
    <citation type="submission" date="2025-08" db="UniProtKB">
        <authorList>
            <consortium name="RefSeq"/>
        </authorList>
    </citation>
    <scope>IDENTIFICATION</scope>
</reference>
<evidence type="ECO:0000256" key="5">
    <source>
        <dbReference type="PIRNR" id="PIRNR017233"/>
    </source>
</evidence>
<dbReference type="GO" id="GO:0002926">
    <property type="term" value="P:tRNA wobble base 5-methoxycarbonylmethyl-2-thiouridinylation"/>
    <property type="evidence" value="ECO:0007669"/>
    <property type="project" value="TreeGrafter"/>
</dbReference>
<sequence length="1194" mass="135621">MRNLKLSEHNAVPGVPGDGRCIVTENTQGNLAAACGRKLWKLEGGQWLEVMDLFDMDEDEVVSFEAIFGKFCAASKMGQIVTCQLENGSVENVGDIFGGIQCAKWSPDLELLVVVTGKGQLLLMRENFDTVVEQELETEELGEKSAITVGWGKKETQFHGSEGKKAAKTLAVQRQAVADFDDRSSYVVWRTDGQHFADTVHENMRKIRVWSRDGILGYTAENIPRLHGGLAWWWGDENLIVSTDTSEKGQRRVVFYETNGLRHGEFELPRNYVVRDISQGTMKAVRVLTLWCSEEDSDVILVYTMNNYHWYPKQTLKFQRRVRGIIWDSHENLRILAGERHYHYKWVFSVDHDGSGSVASIDGDRLLVTDLSKCIIPPPMAGSTLVLPQPVNQVALSEHLTVALTADGSIHFLDRDGVRKGFLLPDQFRNSLIHLTCLNETKVLAVHSSDGSHRLITIDLAGETVDKYVELAESPECLCVSDASIWVKFKKSITQFSNELETLGAHPSFMGKIEQLLCCARKQINVGFNASERIVYLNDQELCASASSVVLHDDAFILVTTLDNTLRTYPLICEQNNCCDSRQLEIGSLLVTSVPTDGRVILQMPRGNLETIYPRPLLLRDIHEQLSRGKFAEAFRLMKVNRINLNLFYDDDPDAFNGRVEDIVDQICNSADLNLLVMDLKEEDVTKTMYKSYYSLLQRPKNLAVKDIAQICDTIRDVCLRKDAQKLHLSVIACHAKKNKVEDLEEALQWISKDEERFDEALKYLLLLVDVKQLMDVALGLYDFKLFLKVAQFSQVDPKEYLALLREMKSYEDENYRNYKIDLHLKRYEKALKNIAKCPDHFAECLELVIKERLHNKSRSLFPRHSLESQALASAHAEYLFAKKYCKDAAIMFMQAREYQRASQCFERALCVELCLEASRLARKPLEPIVKRIIATLVSLKRNGEAGALMKRFNYPAEDVCSTFIDGGCWEEAFCNLHLVPSDRQDYQRQYLEDTLLSQIKVSEERVCYLSMKLDNFVKRLSEVRETKVSREADRINFYDDSDFPMSEAGSMISGASGRRSAASSAKSGSITTLQTNKQIRKAKKPRYTLKVGSPYEDLAIVQECIDIIERVKPLHQDIVPMLYASQLLRVAEDAVRLQNEFSKLLHRIRDSYLSSIWPEIPEGEPQVISDAALRTRPDLSGIPTTSSLLATLW</sequence>
<dbReference type="RefSeq" id="XP_018495984.1">
    <property type="nucleotide sequence ID" value="XM_018640468.1"/>
</dbReference>
<dbReference type="InterPro" id="IPR056165">
    <property type="entry name" value="Beta-prop_ELP1_2nd"/>
</dbReference>
<dbReference type="AlphaFoldDB" id="A0AAJ7PAB1"/>
<feature type="domain" description="ELP1 N-terminal second beta-propeller" evidence="7">
    <location>
        <begin position="361"/>
        <end position="572"/>
    </location>
</feature>
<comment type="subcellular location">
    <subcellularLocation>
        <location evidence="5">Cytoplasm</location>
    </subcellularLocation>
    <subcellularLocation>
        <location evidence="5">Nucleus</location>
    </subcellularLocation>
</comment>
<evidence type="ECO:0000256" key="3">
    <source>
        <dbReference type="ARBA" id="ARBA00022490"/>
    </source>
</evidence>
<dbReference type="InterPro" id="IPR056164">
    <property type="entry name" value="Beta-prop_ELP1_1st"/>
</dbReference>
<accession>A0AAJ7PAB1</accession>
<feature type="domain" description="ELP1 three-helical bundle" evidence="10">
    <location>
        <begin position="1005"/>
        <end position="1152"/>
    </location>
</feature>
<evidence type="ECO:0000313" key="12">
    <source>
        <dbReference type="RefSeq" id="XP_018495984.1"/>
    </source>
</evidence>
<dbReference type="InterPro" id="IPR056169">
    <property type="entry name" value="HB_ELP1"/>
</dbReference>
<dbReference type="InterPro" id="IPR056166">
    <property type="entry name" value="TPR_ELP1"/>
</dbReference>
<dbReference type="PANTHER" id="PTHR12747">
    <property type="entry name" value="ELONGATOR COMPLEX PROTEIN 1"/>
    <property type="match status" value="1"/>
</dbReference>